<reference evidence="2" key="2">
    <citation type="journal article" date="2015" name="Data Brief">
        <title>Shoot transcriptome of the giant reed, Arundo donax.</title>
        <authorList>
            <person name="Barrero R.A."/>
            <person name="Guerrero F.D."/>
            <person name="Moolhuijzen P."/>
            <person name="Goolsby J.A."/>
            <person name="Tidwell J."/>
            <person name="Bellgard S.E."/>
            <person name="Bellgard M.I."/>
        </authorList>
    </citation>
    <scope>NUCLEOTIDE SEQUENCE</scope>
    <source>
        <tissue evidence="2">Shoot tissue taken approximately 20 cm above the soil surface</tissue>
    </source>
</reference>
<dbReference type="EMBL" id="GBRH01185862">
    <property type="protein sequence ID" value="JAE12034.1"/>
    <property type="molecule type" value="Transcribed_RNA"/>
</dbReference>
<feature type="region of interest" description="Disordered" evidence="1">
    <location>
        <begin position="16"/>
        <end position="37"/>
    </location>
</feature>
<reference evidence="2" key="1">
    <citation type="submission" date="2014-09" db="EMBL/GenBank/DDBJ databases">
        <authorList>
            <person name="Magalhaes I.L.F."/>
            <person name="Oliveira U."/>
            <person name="Santos F.R."/>
            <person name="Vidigal T.H.D.A."/>
            <person name="Brescovit A.D."/>
            <person name="Santos A.J."/>
        </authorList>
    </citation>
    <scope>NUCLEOTIDE SEQUENCE</scope>
    <source>
        <tissue evidence="2">Shoot tissue taken approximately 20 cm above the soil surface</tissue>
    </source>
</reference>
<evidence type="ECO:0000256" key="1">
    <source>
        <dbReference type="SAM" id="MobiDB-lite"/>
    </source>
</evidence>
<organism evidence="2">
    <name type="scientific">Arundo donax</name>
    <name type="common">Giant reed</name>
    <name type="synonym">Donax arundinaceus</name>
    <dbReference type="NCBI Taxonomy" id="35708"/>
    <lineage>
        <taxon>Eukaryota</taxon>
        <taxon>Viridiplantae</taxon>
        <taxon>Streptophyta</taxon>
        <taxon>Embryophyta</taxon>
        <taxon>Tracheophyta</taxon>
        <taxon>Spermatophyta</taxon>
        <taxon>Magnoliopsida</taxon>
        <taxon>Liliopsida</taxon>
        <taxon>Poales</taxon>
        <taxon>Poaceae</taxon>
        <taxon>PACMAD clade</taxon>
        <taxon>Arundinoideae</taxon>
        <taxon>Arundineae</taxon>
        <taxon>Arundo</taxon>
    </lineage>
</organism>
<name>A0A0A9FLB4_ARUDO</name>
<dbReference type="AlphaFoldDB" id="A0A0A9FLB4"/>
<proteinExistence type="predicted"/>
<sequence length="37" mass="4353">MEVDFWQAKDSCLHGRLQKGVPNGLEKQNLKKRRREG</sequence>
<evidence type="ECO:0000313" key="2">
    <source>
        <dbReference type="EMBL" id="JAE12034.1"/>
    </source>
</evidence>
<protein>
    <submittedName>
        <fullName evidence="2">Uncharacterized protein</fullName>
    </submittedName>
</protein>
<accession>A0A0A9FLB4</accession>